<dbReference type="EMBL" id="CP023671">
    <property type="protein sequence ID" value="AYE33798.1"/>
    <property type="molecule type" value="Genomic_DNA"/>
</dbReference>
<dbReference type="Proteomes" id="UP000280586">
    <property type="component" value="Chromosome"/>
</dbReference>
<dbReference type="Pfam" id="PF01420">
    <property type="entry name" value="Methylase_S"/>
    <property type="match status" value="2"/>
</dbReference>
<evidence type="ECO:0000256" key="4">
    <source>
        <dbReference type="SAM" id="Coils"/>
    </source>
</evidence>
<evidence type="ECO:0000313" key="7">
    <source>
        <dbReference type="EMBL" id="USS00364.1"/>
    </source>
</evidence>
<dbReference type="GO" id="GO:0016787">
    <property type="term" value="F:hydrolase activity"/>
    <property type="evidence" value="ECO:0007669"/>
    <property type="project" value="UniProtKB-KW"/>
</dbReference>
<feature type="coiled-coil region" evidence="4">
    <location>
        <begin position="359"/>
        <end position="386"/>
    </location>
</feature>
<protein>
    <submittedName>
        <fullName evidence="6">Restriction endonuclease subunit S</fullName>
        <ecNumber evidence="7">3.1.21.-</ecNumber>
    </submittedName>
</protein>
<evidence type="ECO:0000313" key="6">
    <source>
        <dbReference type="EMBL" id="AYE33798.1"/>
    </source>
</evidence>
<reference evidence="6 8" key="1">
    <citation type="submission" date="2017-09" db="EMBL/GenBank/DDBJ databases">
        <authorList>
            <person name="Thomas P."/>
            <person name="Seyboldt C."/>
        </authorList>
    </citation>
    <scope>NUCLEOTIDE SEQUENCE [LARGE SCALE GENOMIC DNA]</scope>
    <source>
        <strain evidence="6 8">DSM 7534</strain>
    </source>
</reference>
<dbReference type="SUPFAM" id="SSF116734">
    <property type="entry name" value="DNA methylase specificity domain"/>
    <property type="match status" value="2"/>
</dbReference>
<evidence type="ECO:0000259" key="5">
    <source>
        <dbReference type="Pfam" id="PF01420"/>
    </source>
</evidence>
<evidence type="ECO:0000313" key="9">
    <source>
        <dbReference type="Proteomes" id="UP001055437"/>
    </source>
</evidence>
<dbReference type="InterPro" id="IPR000055">
    <property type="entry name" value="Restrct_endonuc_typeI_TRD"/>
</dbReference>
<evidence type="ECO:0000256" key="1">
    <source>
        <dbReference type="ARBA" id="ARBA00010923"/>
    </source>
</evidence>
<dbReference type="Gene3D" id="3.90.220.20">
    <property type="entry name" value="DNA methylase specificity domains"/>
    <property type="match status" value="2"/>
</dbReference>
<dbReference type="EC" id="3.1.21.-" evidence="7"/>
<reference evidence="7" key="2">
    <citation type="submission" date="2022-06" db="EMBL/GenBank/DDBJ databases">
        <authorList>
            <person name="Holder M.E."/>
            <person name="Ajami N.J."/>
            <person name="Petrosino J.F."/>
        </authorList>
    </citation>
    <scope>NUCLEOTIDE SEQUENCE</scope>
    <source>
        <strain evidence="7">RMA 8861</strain>
    </source>
</reference>
<keyword evidence="6" id="KW-0255">Endonuclease</keyword>
<dbReference type="PANTHER" id="PTHR30408">
    <property type="entry name" value="TYPE-1 RESTRICTION ENZYME ECOKI SPECIFICITY PROTEIN"/>
    <property type="match status" value="1"/>
</dbReference>
<dbReference type="OrthoDB" id="9811611at2"/>
<dbReference type="Proteomes" id="UP001055437">
    <property type="component" value="Chromosome"/>
</dbReference>
<evidence type="ECO:0000313" key="8">
    <source>
        <dbReference type="Proteomes" id="UP000280586"/>
    </source>
</evidence>
<organism evidence="6 8">
    <name type="scientific">Clostridium septicum</name>
    <dbReference type="NCBI Taxonomy" id="1504"/>
    <lineage>
        <taxon>Bacteria</taxon>
        <taxon>Bacillati</taxon>
        <taxon>Bacillota</taxon>
        <taxon>Clostridia</taxon>
        <taxon>Eubacteriales</taxon>
        <taxon>Clostridiaceae</taxon>
        <taxon>Clostridium</taxon>
    </lineage>
</organism>
<feature type="domain" description="Type I restriction modification DNA specificity" evidence="5">
    <location>
        <begin position="228"/>
        <end position="375"/>
    </location>
</feature>
<dbReference type="EMBL" id="CP099799">
    <property type="protein sequence ID" value="USS00364.1"/>
    <property type="molecule type" value="Genomic_DNA"/>
</dbReference>
<dbReference type="InterPro" id="IPR052021">
    <property type="entry name" value="Type-I_RS_S_subunit"/>
</dbReference>
<name>A0A9N7JJS0_CLOSE</name>
<dbReference type="GO" id="GO:0009307">
    <property type="term" value="P:DNA restriction-modification system"/>
    <property type="evidence" value="ECO:0007669"/>
    <property type="project" value="UniProtKB-KW"/>
</dbReference>
<dbReference type="InterPro" id="IPR044946">
    <property type="entry name" value="Restrct_endonuc_typeI_TRD_sf"/>
</dbReference>
<dbReference type="AlphaFoldDB" id="A0A9N7JJS0"/>
<gene>
    <name evidence="6" type="ORF">CP523_04585</name>
    <name evidence="7" type="ORF">NH397_12840</name>
</gene>
<keyword evidence="3" id="KW-0238">DNA-binding</keyword>
<feature type="domain" description="Type I restriction modification DNA specificity" evidence="5">
    <location>
        <begin position="2"/>
        <end position="181"/>
    </location>
</feature>
<keyword evidence="2" id="KW-0680">Restriction system</keyword>
<sequence length="395" mass="45403">MKYKLSDIFQKPISGEWGSELEEGKKGVKVLRTTNFTNLGRLNLNDVVEREIDINKHRSKILKQGDIIIEKSGGSPTQPVGRVVIFEEGGNEIYFCNNFTSILRPQKLINSKYSLYLMKDLYNKRKVLKYQNKTTGIINLKLADYIANTEIILPTINVQIKIAKVLDKAQELIDKRKEQIQALDELTKSQFIEMFGTLKNEHKLPLEKCTTFIDYRGKTPTLSESGIRIINAKSVGNGFFKYIDEYISEETYDSWMKRGFPVAGDVLFVTEGHTFGNVCRIPNDLNKFAMGQRVITMQGKEKLLNNVFLAQYMQSMPFKIDIDKYKTGSSAQGIRSKELQKILIPIPNIELQNQFADFVKQTDRLKLKMEKSLKELEDNFNSLMQRAFNGELFSE</sequence>
<dbReference type="GeneID" id="303559961"/>
<dbReference type="PANTHER" id="PTHR30408:SF12">
    <property type="entry name" value="TYPE I RESTRICTION ENZYME MJAVIII SPECIFICITY SUBUNIT"/>
    <property type="match status" value="1"/>
</dbReference>
<keyword evidence="9" id="KW-1185">Reference proteome</keyword>
<dbReference type="KEGG" id="csep:CP523_04585"/>
<proteinExistence type="inferred from homology"/>
<keyword evidence="6" id="KW-0540">Nuclease</keyword>
<keyword evidence="7" id="KW-0378">Hydrolase</keyword>
<dbReference type="GO" id="GO:0004519">
    <property type="term" value="F:endonuclease activity"/>
    <property type="evidence" value="ECO:0007669"/>
    <property type="project" value="UniProtKB-KW"/>
</dbReference>
<dbReference type="RefSeq" id="WP_066675831.1">
    <property type="nucleotide sequence ID" value="NZ_CABMIZ010000011.1"/>
</dbReference>
<evidence type="ECO:0000256" key="2">
    <source>
        <dbReference type="ARBA" id="ARBA00022747"/>
    </source>
</evidence>
<accession>A0A9N7JJS0</accession>
<dbReference type="GO" id="GO:0003677">
    <property type="term" value="F:DNA binding"/>
    <property type="evidence" value="ECO:0007669"/>
    <property type="project" value="UniProtKB-KW"/>
</dbReference>
<keyword evidence="4" id="KW-0175">Coiled coil</keyword>
<evidence type="ECO:0000256" key="3">
    <source>
        <dbReference type="ARBA" id="ARBA00023125"/>
    </source>
</evidence>
<comment type="similarity">
    <text evidence="1">Belongs to the type-I restriction system S methylase family.</text>
</comment>